<dbReference type="Proteomes" id="UP001273505">
    <property type="component" value="Unassembled WGS sequence"/>
</dbReference>
<comment type="caution">
    <text evidence="1">The sequence shown here is derived from an EMBL/GenBank/DDBJ whole genome shotgun (WGS) entry which is preliminary data.</text>
</comment>
<evidence type="ECO:0000313" key="2">
    <source>
        <dbReference type="Proteomes" id="UP001273505"/>
    </source>
</evidence>
<dbReference type="Pfam" id="PF11342">
    <property type="entry name" value="DUF3144"/>
    <property type="match status" value="1"/>
</dbReference>
<dbReference type="Gene3D" id="1.10.287.3020">
    <property type="match status" value="1"/>
</dbReference>
<dbReference type="InterPro" id="IPR021490">
    <property type="entry name" value="DUF3144"/>
</dbReference>
<reference evidence="1 2" key="1">
    <citation type="submission" date="2023-11" db="EMBL/GenBank/DDBJ databases">
        <title>Gilvimarinus fulvus sp. nov., isolated from the surface of Kelp.</title>
        <authorList>
            <person name="Sun Y.Y."/>
            <person name="Gong Y."/>
            <person name="Du Z.J."/>
        </authorList>
    </citation>
    <scope>NUCLEOTIDE SEQUENCE [LARGE SCALE GENOMIC DNA]</scope>
    <source>
        <strain evidence="1 2">SDUM040013</strain>
    </source>
</reference>
<name>A0ABU4RXL6_9GAMM</name>
<gene>
    <name evidence="1" type="ORF">SCD92_09320</name>
</gene>
<protein>
    <submittedName>
        <fullName evidence="1">DUF3144 domain-containing protein</fullName>
    </submittedName>
</protein>
<evidence type="ECO:0000313" key="1">
    <source>
        <dbReference type="EMBL" id="MDX6849560.1"/>
    </source>
</evidence>
<keyword evidence="2" id="KW-1185">Reference proteome</keyword>
<dbReference type="RefSeq" id="WP_302724818.1">
    <property type="nucleotide sequence ID" value="NZ_JAULRU010000823.1"/>
</dbReference>
<accession>A0ABU4RXL6</accession>
<proteinExistence type="predicted"/>
<organism evidence="1 2">
    <name type="scientific">Gilvimarinus gilvus</name>
    <dbReference type="NCBI Taxonomy" id="3058038"/>
    <lineage>
        <taxon>Bacteria</taxon>
        <taxon>Pseudomonadati</taxon>
        <taxon>Pseudomonadota</taxon>
        <taxon>Gammaproteobacteria</taxon>
        <taxon>Cellvibrionales</taxon>
        <taxon>Cellvibrionaceae</taxon>
        <taxon>Gilvimarinus</taxon>
    </lineage>
</organism>
<sequence>MNNPENETLFWDLVDSFIDHANKLTDRADPSLVSAAMLQALGRYSAFLVASSSVDRKEYTEEMEAAGKYLTNQFRDVLSDNLEDYRENYKVYMKVEDDPE</sequence>
<dbReference type="EMBL" id="JAXAFO010000013">
    <property type="protein sequence ID" value="MDX6849560.1"/>
    <property type="molecule type" value="Genomic_DNA"/>
</dbReference>